<name>A0A4Q2RK56_9ACTN</name>
<dbReference type="InterPro" id="IPR013783">
    <property type="entry name" value="Ig-like_fold"/>
</dbReference>
<dbReference type="EMBL" id="SDWS01000009">
    <property type="protein sequence ID" value="RYB89027.1"/>
    <property type="molecule type" value="Genomic_DNA"/>
</dbReference>
<dbReference type="InterPro" id="IPR022398">
    <property type="entry name" value="Peptidase_S8_His-AS"/>
</dbReference>
<dbReference type="Pfam" id="PF00082">
    <property type="entry name" value="Peptidase_S8"/>
    <property type="match status" value="1"/>
</dbReference>
<evidence type="ECO:0000256" key="6">
    <source>
        <dbReference type="ARBA" id="ARBA00022825"/>
    </source>
</evidence>
<dbReference type="InterPro" id="IPR003137">
    <property type="entry name" value="PA_domain"/>
</dbReference>
<dbReference type="CDD" id="cd00306">
    <property type="entry name" value="Peptidases_S8_S53"/>
    <property type="match status" value="1"/>
</dbReference>
<feature type="signal peptide" evidence="11">
    <location>
        <begin position="1"/>
        <end position="34"/>
    </location>
</feature>
<feature type="active site" description="Charge relay system" evidence="7 8">
    <location>
        <position position="267"/>
    </location>
</feature>
<evidence type="ECO:0000259" key="13">
    <source>
        <dbReference type="Pfam" id="PF02225"/>
    </source>
</evidence>
<feature type="region of interest" description="Disordered" evidence="10">
    <location>
        <begin position="30"/>
        <end position="54"/>
    </location>
</feature>
<dbReference type="InterPro" id="IPR034213">
    <property type="entry name" value="S8_Vpr-like"/>
</dbReference>
<keyword evidence="15" id="KW-1185">Reference proteome</keyword>
<evidence type="ECO:0000256" key="5">
    <source>
        <dbReference type="ARBA" id="ARBA00022801"/>
    </source>
</evidence>
<dbReference type="PROSITE" id="PS00137">
    <property type="entry name" value="SUBTILASE_HIS"/>
    <property type="match status" value="1"/>
</dbReference>
<dbReference type="OrthoDB" id="614750at2"/>
<comment type="caution">
    <text evidence="14">The sequence shown here is derived from an EMBL/GenBank/DDBJ whole genome shotgun (WGS) entry which is preliminary data.</text>
</comment>
<evidence type="ECO:0000256" key="10">
    <source>
        <dbReference type="SAM" id="MobiDB-lite"/>
    </source>
</evidence>
<keyword evidence="2" id="KW-0964">Secreted</keyword>
<keyword evidence="5 8" id="KW-0378">Hydrolase</keyword>
<dbReference type="GO" id="GO:0006508">
    <property type="term" value="P:proteolysis"/>
    <property type="evidence" value="ECO:0007669"/>
    <property type="project" value="UniProtKB-KW"/>
</dbReference>
<dbReference type="Pfam" id="PF02225">
    <property type="entry name" value="PA"/>
    <property type="match status" value="1"/>
</dbReference>
<evidence type="ECO:0000259" key="12">
    <source>
        <dbReference type="Pfam" id="PF00082"/>
    </source>
</evidence>
<reference evidence="14 15" key="1">
    <citation type="submission" date="2019-01" db="EMBL/GenBank/DDBJ databases">
        <title>Novel species of Nocardioides.</title>
        <authorList>
            <person name="Liu Q."/>
            <person name="Xin Y.-H."/>
        </authorList>
    </citation>
    <scope>NUCLEOTIDE SEQUENCE [LARGE SCALE GENOMIC DNA]</scope>
    <source>
        <strain evidence="14 15">HLT3-15</strain>
    </source>
</reference>
<dbReference type="PROSITE" id="PS00138">
    <property type="entry name" value="SUBTILASE_SER"/>
    <property type="match status" value="1"/>
</dbReference>
<dbReference type="InterPro" id="IPR036852">
    <property type="entry name" value="Peptidase_S8/S53_dom_sf"/>
</dbReference>
<feature type="domain" description="PA" evidence="13">
    <location>
        <begin position="446"/>
        <end position="537"/>
    </location>
</feature>
<evidence type="ECO:0000256" key="3">
    <source>
        <dbReference type="ARBA" id="ARBA00022670"/>
    </source>
</evidence>
<protein>
    <submittedName>
        <fullName evidence="14">Peptidase S8</fullName>
    </submittedName>
</protein>
<keyword evidence="2" id="KW-0134">Cell wall</keyword>
<evidence type="ECO:0000313" key="15">
    <source>
        <dbReference type="Proteomes" id="UP000291838"/>
    </source>
</evidence>
<dbReference type="InterPro" id="IPR023828">
    <property type="entry name" value="Peptidase_S8_Ser-AS"/>
</dbReference>
<dbReference type="Gene3D" id="2.60.40.10">
    <property type="entry name" value="Immunoglobulins"/>
    <property type="match status" value="1"/>
</dbReference>
<keyword evidence="3 8" id="KW-0645">Protease</keyword>
<evidence type="ECO:0000313" key="14">
    <source>
        <dbReference type="EMBL" id="RYB89027.1"/>
    </source>
</evidence>
<evidence type="ECO:0000256" key="4">
    <source>
        <dbReference type="ARBA" id="ARBA00022729"/>
    </source>
</evidence>
<dbReference type="SUPFAM" id="SSF52743">
    <property type="entry name" value="Subtilisin-like"/>
    <property type="match status" value="1"/>
</dbReference>
<feature type="chain" id="PRO_5020297683" evidence="11">
    <location>
        <begin position="35"/>
        <end position="1231"/>
    </location>
</feature>
<dbReference type="Proteomes" id="UP000291838">
    <property type="component" value="Unassembled WGS sequence"/>
</dbReference>
<dbReference type="InterPro" id="IPR050131">
    <property type="entry name" value="Peptidase_S8_subtilisin-like"/>
</dbReference>
<keyword evidence="6 8" id="KW-0720">Serine protease</keyword>
<evidence type="ECO:0000256" key="2">
    <source>
        <dbReference type="ARBA" id="ARBA00022512"/>
    </source>
</evidence>
<dbReference type="Gene3D" id="3.50.30.30">
    <property type="match status" value="1"/>
</dbReference>
<dbReference type="RefSeq" id="WP_129478404.1">
    <property type="nucleotide sequence ID" value="NZ_SDWS01000009.1"/>
</dbReference>
<feature type="compositionally biased region" description="Pro residues" evidence="10">
    <location>
        <begin position="1114"/>
        <end position="1134"/>
    </location>
</feature>
<dbReference type="Gene3D" id="3.40.50.200">
    <property type="entry name" value="Peptidase S8/S53 domain"/>
    <property type="match status" value="1"/>
</dbReference>
<evidence type="ECO:0000256" key="9">
    <source>
        <dbReference type="RuleBase" id="RU003355"/>
    </source>
</evidence>
<dbReference type="PROSITE" id="PS00136">
    <property type="entry name" value="SUBTILASE_ASP"/>
    <property type="match status" value="1"/>
</dbReference>
<dbReference type="GO" id="GO:0004252">
    <property type="term" value="F:serine-type endopeptidase activity"/>
    <property type="evidence" value="ECO:0007669"/>
    <property type="project" value="UniProtKB-UniRule"/>
</dbReference>
<dbReference type="PANTHER" id="PTHR43806">
    <property type="entry name" value="PEPTIDASE S8"/>
    <property type="match status" value="1"/>
</dbReference>
<dbReference type="InterPro" id="IPR023827">
    <property type="entry name" value="Peptidase_S8_Asp-AS"/>
</dbReference>
<accession>A0A4Q2RK56</accession>
<dbReference type="GO" id="GO:0005975">
    <property type="term" value="P:carbohydrate metabolic process"/>
    <property type="evidence" value="ECO:0007669"/>
    <property type="project" value="UniProtKB-ARBA"/>
</dbReference>
<dbReference type="PROSITE" id="PS51892">
    <property type="entry name" value="SUBTILASE"/>
    <property type="match status" value="1"/>
</dbReference>
<gene>
    <name evidence="14" type="ORF">EUA06_18160</name>
</gene>
<keyword evidence="4 11" id="KW-0732">Signal</keyword>
<evidence type="ECO:0000256" key="8">
    <source>
        <dbReference type="PROSITE-ProRule" id="PRU01240"/>
    </source>
</evidence>
<comment type="similarity">
    <text evidence="1 8 9">Belongs to the peptidase S8 family.</text>
</comment>
<feature type="region of interest" description="Disordered" evidence="10">
    <location>
        <begin position="1110"/>
        <end position="1140"/>
    </location>
</feature>
<feature type="domain" description="Peptidase S8/S53" evidence="12">
    <location>
        <begin position="184"/>
        <end position="667"/>
    </location>
</feature>
<dbReference type="InterPro" id="IPR015500">
    <property type="entry name" value="Peptidase_S8_subtilisin-rel"/>
</dbReference>
<organism evidence="14 15">
    <name type="scientific">Nocardioides glacieisoli</name>
    <dbReference type="NCBI Taxonomy" id="1168730"/>
    <lineage>
        <taxon>Bacteria</taxon>
        <taxon>Bacillati</taxon>
        <taxon>Actinomycetota</taxon>
        <taxon>Actinomycetes</taxon>
        <taxon>Propionibacteriales</taxon>
        <taxon>Nocardioidaceae</taxon>
        <taxon>Nocardioides</taxon>
    </lineage>
</organism>
<dbReference type="InterPro" id="IPR000209">
    <property type="entry name" value="Peptidase_S8/S53_dom"/>
</dbReference>
<evidence type="ECO:0000256" key="7">
    <source>
        <dbReference type="PIRSR" id="PIRSR615500-1"/>
    </source>
</evidence>
<dbReference type="PANTHER" id="PTHR43806:SF11">
    <property type="entry name" value="CEREVISIN-RELATED"/>
    <property type="match status" value="1"/>
</dbReference>
<dbReference type="AlphaFoldDB" id="A0A4Q2RK56"/>
<proteinExistence type="inferred from homology"/>
<sequence>MSEHSRSPWRTAAVAVTATALAATATLGVSPSTAATRPGDLNAGPQSLTQKDRDGGVAQRLAERASAGRQAYLLTLDTSSTSAAFNRAGGKGTAAQSAARDQLTRVQAAQERVIDQLPAGSDVLYRTQAALAAVAVTSDATQASLEALSGVQSVHPIAAKTPSNASAVQLHGAPAAWTANSQTGAGTTIAIIDTGLDYTHANFGGTGQVSDYEAEYAKSDTATNTSSFFPTAKVVGGWDFVGNAYDANVAARSVPKPDPNPLDCGGHGSHVGGSAAGFGENADGSTYTGAYNASTPFGTMKIGPGMAPAAKLMALKVFGCEGSTNVVSAAIEKAVDPNGDGVPNDHVDVVNMSLGSGYGSPNDGDAVMADAASKAGVVMAISAGNSGDVQDVSGSPGSSVRAITVANTVDAESVLDGLEVTIGSDAQRHGISRSVAYDWKTKPDLTGDVVALTGSNETACAALSTADAAKVAGKVALVKWTQGAGLECGSVARGGNLAAAGAKGFIFHNSGETFEAGITGSAVIPGVLVVKSGGDAIRTALAAATPVTVTGTSYGTVKQNFPADVDTVNSSSSRGGHAAGALKPDVAAVGTSVYSTGVGSGTRGEDLSGTSMAAPMVAGLAALVKGLRPTWTPEMIKADIMNTAGQDLFLGKNRTGAKYAPNRVGAGRIKADAALANQVLAYVTDDPGAVSVSFGAIEVTGPVSMSKTVKVQNTGTTAATYATSYASATSIPGASWSVSPASVTVPAGGSADVTVTFSVSGRSALTKTADPTTGYLDNAGQLPREVLSASSGRVVLTPQSGVALRVPVYAAPRPASAMTQAAELTMPVGDSSAQLALTGDDVANGALDGDASNDIFSVAAGFELAAVDGLEPMCSETLDAGCLNLPEERFADIAHIGVTSDYPVQGSQAASQAYFAVNAHGAWSTPASKIEYDLYIDTNGDKNPELVAYNTRLLDEDVFVVTLVDLTRTPAAVIDTQLLNNRFGDVDTAAFDSDTMIMPVWLEELKAFGVNPSNPRINYGFISYTNLSGDYIDAVGLDPNTGRVSLTADVFNPGISVTDANGAGPLVLDKSGSSLTVTRNAASYAADGGKGLMMVHLHNKVGAKAQVVALKDPTTPPTTTPPTTTPPTTTPTPAPGTVETDTSVRIKPKKPSYRENFKVVVKVEADGTTPTGKIVLRIDGKRMGRAKLEDGRAVFRIERDYFVGKHVAQAKYKGSDTADTSKDRIRFRVVR</sequence>
<feature type="active site" description="Charge relay system" evidence="7 8">
    <location>
        <position position="611"/>
    </location>
</feature>
<evidence type="ECO:0000256" key="11">
    <source>
        <dbReference type="SAM" id="SignalP"/>
    </source>
</evidence>
<dbReference type="PRINTS" id="PR00723">
    <property type="entry name" value="SUBTILISIN"/>
</dbReference>
<evidence type="ECO:0000256" key="1">
    <source>
        <dbReference type="ARBA" id="ARBA00011073"/>
    </source>
</evidence>
<feature type="active site" description="Charge relay system" evidence="7 8">
    <location>
        <position position="193"/>
    </location>
</feature>
<dbReference type="CDD" id="cd07474">
    <property type="entry name" value="Peptidases_S8_subtilisin_Vpr-like"/>
    <property type="match status" value="1"/>
</dbReference>